<gene>
    <name evidence="2" type="ORF">NCTC13102_02077</name>
</gene>
<evidence type="ECO:0000313" key="3">
    <source>
        <dbReference type="Proteomes" id="UP000250166"/>
    </source>
</evidence>
<accession>A0A2X3EMM1</accession>
<dbReference type="EMBL" id="UAWL01000018">
    <property type="protein sequence ID" value="SQC36267.1"/>
    <property type="molecule type" value="Genomic_DNA"/>
</dbReference>
<sequence length="130" mass="14387">MTTLATQPQTQSNTTQPQPQPYLQPRLPQSAESPLYLRYNLGFDFFLDNTEGSDPYWATRTLYAIRIAPEIGMGIGQNHSIMFGGFAIQNMGASTIPTKANISAYYRYEGKFFGRILGFLAGDIGGVSIH</sequence>
<evidence type="ECO:0000256" key="1">
    <source>
        <dbReference type="SAM" id="MobiDB-lite"/>
    </source>
</evidence>
<dbReference type="Proteomes" id="UP000250166">
    <property type="component" value="Unassembled WGS sequence"/>
</dbReference>
<organism evidence="2 3">
    <name type="scientific">Helicobacter fennelliae</name>
    <dbReference type="NCBI Taxonomy" id="215"/>
    <lineage>
        <taxon>Bacteria</taxon>
        <taxon>Pseudomonadati</taxon>
        <taxon>Campylobacterota</taxon>
        <taxon>Epsilonproteobacteria</taxon>
        <taxon>Campylobacterales</taxon>
        <taxon>Helicobacteraceae</taxon>
        <taxon>Helicobacter</taxon>
    </lineage>
</organism>
<reference evidence="2 3" key="1">
    <citation type="submission" date="2018-06" db="EMBL/GenBank/DDBJ databases">
        <authorList>
            <consortium name="Pathogen Informatics"/>
            <person name="Doyle S."/>
        </authorList>
    </citation>
    <scope>NUCLEOTIDE SEQUENCE [LARGE SCALE GENOMIC DNA]</scope>
    <source>
        <strain evidence="2 3">NCTC13102</strain>
    </source>
</reference>
<feature type="region of interest" description="Disordered" evidence="1">
    <location>
        <begin position="1"/>
        <end position="27"/>
    </location>
</feature>
<name>A0A2X3EMM1_9HELI</name>
<evidence type="ECO:0000313" key="2">
    <source>
        <dbReference type="EMBL" id="SQC36267.1"/>
    </source>
</evidence>
<protein>
    <submittedName>
        <fullName evidence="2">Uncharacterized protein</fullName>
    </submittedName>
</protein>
<dbReference type="AlphaFoldDB" id="A0A2X3EMM1"/>
<dbReference type="RefSeq" id="WP_112059170.1">
    <property type="nucleotide sequence ID" value="NZ_UAWL01000018.1"/>
</dbReference>
<proteinExistence type="predicted"/>